<accession>A0A3B0VWA9</accession>
<feature type="domain" description="Response regulatory" evidence="1">
    <location>
        <begin position="3"/>
        <end position="117"/>
    </location>
</feature>
<evidence type="ECO:0000259" key="2">
    <source>
        <dbReference type="PROSITE" id="PS50921"/>
    </source>
</evidence>
<dbReference type="PANTHER" id="PTHR43228">
    <property type="entry name" value="TWO-COMPONENT RESPONSE REGULATOR"/>
    <property type="match status" value="1"/>
</dbReference>
<dbReference type="Pfam" id="PF03861">
    <property type="entry name" value="ANTAR"/>
    <property type="match status" value="1"/>
</dbReference>
<name>A0A3B0VWA9_9ZZZZ</name>
<dbReference type="SUPFAM" id="SSF52172">
    <property type="entry name" value="CheY-like"/>
    <property type="match status" value="1"/>
</dbReference>
<dbReference type="InterPro" id="IPR001789">
    <property type="entry name" value="Sig_transdc_resp-reg_receiver"/>
</dbReference>
<dbReference type="GO" id="GO:0003723">
    <property type="term" value="F:RNA binding"/>
    <property type="evidence" value="ECO:0007669"/>
    <property type="project" value="InterPro"/>
</dbReference>
<proteinExistence type="predicted"/>
<dbReference type="SMART" id="SM00448">
    <property type="entry name" value="REC"/>
    <property type="match status" value="1"/>
</dbReference>
<evidence type="ECO:0008006" key="4">
    <source>
        <dbReference type="Google" id="ProtNLM"/>
    </source>
</evidence>
<dbReference type="InterPro" id="IPR036388">
    <property type="entry name" value="WH-like_DNA-bd_sf"/>
</dbReference>
<dbReference type="Pfam" id="PF00072">
    <property type="entry name" value="Response_reg"/>
    <property type="match status" value="1"/>
</dbReference>
<evidence type="ECO:0000259" key="1">
    <source>
        <dbReference type="PROSITE" id="PS50110"/>
    </source>
</evidence>
<organism evidence="3">
    <name type="scientific">hydrothermal vent metagenome</name>
    <dbReference type="NCBI Taxonomy" id="652676"/>
    <lineage>
        <taxon>unclassified sequences</taxon>
        <taxon>metagenomes</taxon>
        <taxon>ecological metagenomes</taxon>
    </lineage>
</organism>
<dbReference type="Gene3D" id="1.10.10.10">
    <property type="entry name" value="Winged helix-like DNA-binding domain superfamily/Winged helix DNA-binding domain"/>
    <property type="match status" value="1"/>
</dbReference>
<dbReference type="PROSITE" id="PS50110">
    <property type="entry name" value="RESPONSE_REGULATORY"/>
    <property type="match status" value="1"/>
</dbReference>
<dbReference type="GO" id="GO:0000160">
    <property type="term" value="P:phosphorelay signal transduction system"/>
    <property type="evidence" value="ECO:0007669"/>
    <property type="project" value="InterPro"/>
</dbReference>
<dbReference type="PROSITE" id="PS50921">
    <property type="entry name" value="ANTAR"/>
    <property type="match status" value="1"/>
</dbReference>
<dbReference type="Gene3D" id="3.40.50.2300">
    <property type="match status" value="1"/>
</dbReference>
<dbReference type="InterPro" id="IPR011006">
    <property type="entry name" value="CheY-like_superfamily"/>
</dbReference>
<dbReference type="InterPro" id="IPR008327">
    <property type="entry name" value="Sig_transdc_resp-reg_antiterm"/>
</dbReference>
<dbReference type="EMBL" id="UOEZ01000041">
    <property type="protein sequence ID" value="VAW36506.1"/>
    <property type="molecule type" value="Genomic_DNA"/>
</dbReference>
<dbReference type="SMART" id="SM01012">
    <property type="entry name" value="ANTAR"/>
    <property type="match status" value="1"/>
</dbReference>
<dbReference type="AlphaFoldDB" id="A0A3B0VWA9"/>
<reference evidence="3" key="1">
    <citation type="submission" date="2018-06" db="EMBL/GenBank/DDBJ databases">
        <authorList>
            <person name="Zhirakovskaya E."/>
        </authorList>
    </citation>
    <scope>NUCLEOTIDE SEQUENCE</scope>
</reference>
<dbReference type="InterPro" id="IPR005561">
    <property type="entry name" value="ANTAR"/>
</dbReference>
<dbReference type="PIRSF" id="PIRSF036382">
    <property type="entry name" value="RR_antiterm"/>
    <property type="match status" value="1"/>
</dbReference>
<gene>
    <name evidence="3" type="ORF">MNBD_DELTA02-258</name>
</gene>
<protein>
    <recommendedName>
        <fullName evidence="4">Response regulator NasT</fullName>
    </recommendedName>
</protein>
<dbReference type="InterPro" id="IPR052048">
    <property type="entry name" value="ST_Response_Regulator"/>
</dbReference>
<evidence type="ECO:0000313" key="3">
    <source>
        <dbReference type="EMBL" id="VAW36506.1"/>
    </source>
</evidence>
<feature type="domain" description="ANTAR" evidence="2">
    <location>
        <begin position="123"/>
        <end position="184"/>
    </location>
</feature>
<dbReference type="PANTHER" id="PTHR43228:SF1">
    <property type="entry name" value="TWO-COMPONENT RESPONSE REGULATOR ARR22"/>
    <property type="match status" value="1"/>
</dbReference>
<sequence length="190" mass="20885">MRRVAIIDDNRSERLVLRLLMEEKGFEVVAEGGDGTEVVRLCQESSPDVVIMDIGLPHKDGIEATIDIVSKSPTAVVLITGRDDEETLRRVAGSGAMAYLVKPIVESALLAAIELAVTRYSEFVELKKENAELKSAIEARKIVEKAKGILMQRSDISEGEAYARLRTISMDRRLSMKDVAEIVIDSASVI</sequence>